<dbReference type="SUPFAM" id="SSF55486">
    <property type="entry name" value="Metalloproteases ('zincins'), catalytic domain"/>
    <property type="match status" value="1"/>
</dbReference>
<dbReference type="Pfam" id="PF11838">
    <property type="entry name" value="ERAP1_C"/>
    <property type="match status" value="1"/>
</dbReference>
<comment type="cofactor">
    <cofactor evidence="9 11">
        <name>Zn(2+)</name>
        <dbReference type="ChEBI" id="CHEBI:29105"/>
    </cofactor>
    <text evidence="9 11">Binds 1 zinc ion per subunit.</text>
</comment>
<evidence type="ECO:0000256" key="8">
    <source>
        <dbReference type="PIRSR" id="PIRSR634016-1"/>
    </source>
</evidence>
<dbReference type="SUPFAM" id="SSF63737">
    <property type="entry name" value="Leukotriene A4 hydrolase N-terminal domain"/>
    <property type="match status" value="1"/>
</dbReference>
<dbReference type="GO" id="GO:0005615">
    <property type="term" value="C:extracellular space"/>
    <property type="evidence" value="ECO:0007669"/>
    <property type="project" value="TreeGrafter"/>
</dbReference>
<dbReference type="PANTHER" id="PTHR11533:SF174">
    <property type="entry name" value="PUROMYCIN-SENSITIVE AMINOPEPTIDASE-RELATED"/>
    <property type="match status" value="1"/>
</dbReference>
<dbReference type="STRING" id="92696.A0A4V2MWP3"/>
<dbReference type="InterPro" id="IPR024571">
    <property type="entry name" value="ERAP1-like_C_dom"/>
</dbReference>
<dbReference type="EC" id="3.4.11.-" evidence="11"/>
<dbReference type="GO" id="GO:0008270">
    <property type="term" value="F:zinc ion binding"/>
    <property type="evidence" value="ECO:0007669"/>
    <property type="project" value="UniProtKB-UniRule"/>
</dbReference>
<evidence type="ECO:0000313" key="16">
    <source>
        <dbReference type="Proteomes" id="UP000292702"/>
    </source>
</evidence>
<accession>A0A4V2MWP3</accession>
<dbReference type="InterPro" id="IPR050344">
    <property type="entry name" value="Peptidase_M1_aminopeptidases"/>
</dbReference>
<dbReference type="GO" id="GO:0070006">
    <property type="term" value="F:metalloaminopeptidase activity"/>
    <property type="evidence" value="ECO:0007669"/>
    <property type="project" value="TreeGrafter"/>
</dbReference>
<feature type="domain" description="ERAP1-like C-terminal" evidence="13">
    <location>
        <begin position="572"/>
        <end position="888"/>
    </location>
</feature>
<dbReference type="CDD" id="cd09601">
    <property type="entry name" value="M1_APN-Q_like"/>
    <property type="match status" value="1"/>
</dbReference>
<evidence type="ECO:0000256" key="4">
    <source>
        <dbReference type="ARBA" id="ARBA00022723"/>
    </source>
</evidence>
<proteinExistence type="inferred from homology"/>
<evidence type="ECO:0000259" key="13">
    <source>
        <dbReference type="Pfam" id="PF11838"/>
    </source>
</evidence>
<dbReference type="GO" id="GO:0016020">
    <property type="term" value="C:membrane"/>
    <property type="evidence" value="ECO:0007669"/>
    <property type="project" value="TreeGrafter"/>
</dbReference>
<keyword evidence="5 11" id="KW-0378">Hydrolase</keyword>
<keyword evidence="7 11" id="KW-0482">Metalloprotease</keyword>
<evidence type="ECO:0000259" key="14">
    <source>
        <dbReference type="Pfam" id="PF17900"/>
    </source>
</evidence>
<evidence type="ECO:0000256" key="6">
    <source>
        <dbReference type="ARBA" id="ARBA00022833"/>
    </source>
</evidence>
<dbReference type="AlphaFoldDB" id="A0A4V2MWP3"/>
<dbReference type="Gene3D" id="1.25.50.20">
    <property type="match status" value="1"/>
</dbReference>
<keyword evidence="3 11" id="KW-0645">Protease</keyword>
<feature type="binding site" evidence="9">
    <location>
        <position position="352"/>
    </location>
    <ligand>
        <name>Zn(2+)</name>
        <dbReference type="ChEBI" id="CHEBI:29105"/>
        <note>catalytic</note>
    </ligand>
</feature>
<evidence type="ECO:0000313" key="15">
    <source>
        <dbReference type="EMBL" id="TCD67017.1"/>
    </source>
</evidence>
<keyword evidence="2 11" id="KW-0031">Aminopeptidase</keyword>
<evidence type="ECO:0000256" key="3">
    <source>
        <dbReference type="ARBA" id="ARBA00022670"/>
    </source>
</evidence>
<dbReference type="Gene3D" id="2.60.40.1730">
    <property type="entry name" value="tricorn interacting facor f3 domain"/>
    <property type="match status" value="1"/>
</dbReference>
<evidence type="ECO:0000256" key="9">
    <source>
        <dbReference type="PIRSR" id="PIRSR634016-3"/>
    </source>
</evidence>
<evidence type="ECO:0000256" key="1">
    <source>
        <dbReference type="ARBA" id="ARBA00010136"/>
    </source>
</evidence>
<protein>
    <recommendedName>
        <fullName evidence="11">Aminopeptidase</fullName>
        <ecNumber evidence="11">3.4.11.-</ecNumber>
    </recommendedName>
</protein>
<dbReference type="InterPro" id="IPR042097">
    <property type="entry name" value="Aminopeptidase_N-like_N_sf"/>
</dbReference>
<keyword evidence="4 9" id="KW-0479">Metal-binding</keyword>
<dbReference type="Gene3D" id="1.10.390.10">
    <property type="entry name" value="Neutral Protease Domain 2"/>
    <property type="match status" value="1"/>
</dbReference>
<dbReference type="PANTHER" id="PTHR11533">
    <property type="entry name" value="PROTEASE M1 ZINC METALLOPROTEASE"/>
    <property type="match status" value="1"/>
</dbReference>
<evidence type="ECO:0000256" key="7">
    <source>
        <dbReference type="ARBA" id="ARBA00023049"/>
    </source>
</evidence>
<evidence type="ECO:0000259" key="12">
    <source>
        <dbReference type="Pfam" id="PF01433"/>
    </source>
</evidence>
<dbReference type="Gene3D" id="2.60.40.1910">
    <property type="match status" value="1"/>
</dbReference>
<dbReference type="GO" id="GO:0006508">
    <property type="term" value="P:proteolysis"/>
    <property type="evidence" value="ECO:0007669"/>
    <property type="project" value="UniProtKB-KW"/>
</dbReference>
<evidence type="ECO:0000256" key="2">
    <source>
        <dbReference type="ARBA" id="ARBA00022438"/>
    </source>
</evidence>
<dbReference type="GO" id="GO:0005737">
    <property type="term" value="C:cytoplasm"/>
    <property type="evidence" value="ECO:0007669"/>
    <property type="project" value="TreeGrafter"/>
</dbReference>
<evidence type="ECO:0000256" key="10">
    <source>
        <dbReference type="PIRSR" id="PIRSR634016-4"/>
    </source>
</evidence>
<name>A0A4V2MWP3_9APHY</name>
<dbReference type="Proteomes" id="UP000292702">
    <property type="component" value="Unassembled WGS sequence"/>
</dbReference>
<feature type="binding site" evidence="9">
    <location>
        <position position="348"/>
    </location>
    <ligand>
        <name>Zn(2+)</name>
        <dbReference type="ChEBI" id="CHEBI:29105"/>
        <note>catalytic</note>
    </ligand>
</feature>
<dbReference type="GO" id="GO:0042277">
    <property type="term" value="F:peptide binding"/>
    <property type="evidence" value="ECO:0007669"/>
    <property type="project" value="TreeGrafter"/>
</dbReference>
<dbReference type="OrthoDB" id="10031169at2759"/>
<keyword evidence="16" id="KW-1185">Reference proteome</keyword>
<keyword evidence="6 9" id="KW-0862">Zinc</keyword>
<evidence type="ECO:0000256" key="5">
    <source>
        <dbReference type="ARBA" id="ARBA00022801"/>
    </source>
</evidence>
<dbReference type="GO" id="GO:0043171">
    <property type="term" value="P:peptide catabolic process"/>
    <property type="evidence" value="ECO:0007669"/>
    <property type="project" value="TreeGrafter"/>
</dbReference>
<comment type="caution">
    <text evidence="15">The sequence shown here is derived from an EMBL/GenBank/DDBJ whole genome shotgun (WGS) entry which is preliminary data.</text>
</comment>
<reference evidence="15 16" key="1">
    <citation type="submission" date="2018-11" db="EMBL/GenBank/DDBJ databases">
        <title>Genome assembly of Steccherinum ochraceum LE-BIN_3174, the white-rot fungus of the Steccherinaceae family (The Residual Polyporoid clade, Polyporales, Basidiomycota).</title>
        <authorList>
            <person name="Fedorova T.V."/>
            <person name="Glazunova O.A."/>
            <person name="Landesman E.O."/>
            <person name="Moiseenko K.V."/>
            <person name="Psurtseva N.V."/>
            <person name="Savinova O.S."/>
            <person name="Shakhova N.V."/>
            <person name="Tyazhelova T.V."/>
            <person name="Vasina D.V."/>
        </authorList>
    </citation>
    <scope>NUCLEOTIDE SEQUENCE [LARGE SCALE GENOMIC DNA]</scope>
    <source>
        <strain evidence="15 16">LE-BIN_3174</strain>
    </source>
</reference>
<feature type="site" description="Transition state stabilizer" evidence="10">
    <location>
        <position position="435"/>
    </location>
</feature>
<dbReference type="EMBL" id="RWJN01000113">
    <property type="protein sequence ID" value="TCD67017.1"/>
    <property type="molecule type" value="Genomic_DNA"/>
</dbReference>
<dbReference type="FunFam" id="1.10.390.10:FF:000006">
    <property type="entry name" value="Puromycin-sensitive aminopeptidase"/>
    <property type="match status" value="1"/>
</dbReference>
<gene>
    <name evidence="15" type="primary">APE2_1</name>
    <name evidence="15" type="ORF">EIP91_000637</name>
</gene>
<dbReference type="InterPro" id="IPR034016">
    <property type="entry name" value="M1_APN-typ"/>
</dbReference>
<comment type="similarity">
    <text evidence="1 11">Belongs to the peptidase M1 family.</text>
</comment>
<dbReference type="InterPro" id="IPR045357">
    <property type="entry name" value="Aminopeptidase_N-like_N"/>
</dbReference>
<feature type="active site" description="Proton acceptor" evidence="8">
    <location>
        <position position="349"/>
    </location>
</feature>
<feature type="binding site" evidence="9">
    <location>
        <position position="371"/>
    </location>
    <ligand>
        <name>Zn(2+)</name>
        <dbReference type="ChEBI" id="CHEBI:29105"/>
        <note>catalytic</note>
    </ligand>
</feature>
<dbReference type="Pfam" id="PF01433">
    <property type="entry name" value="Peptidase_M1"/>
    <property type="match status" value="1"/>
</dbReference>
<organism evidence="15 16">
    <name type="scientific">Steccherinum ochraceum</name>
    <dbReference type="NCBI Taxonomy" id="92696"/>
    <lineage>
        <taxon>Eukaryota</taxon>
        <taxon>Fungi</taxon>
        <taxon>Dikarya</taxon>
        <taxon>Basidiomycota</taxon>
        <taxon>Agaricomycotina</taxon>
        <taxon>Agaricomycetes</taxon>
        <taxon>Polyporales</taxon>
        <taxon>Steccherinaceae</taxon>
        <taxon>Steccherinum</taxon>
    </lineage>
</organism>
<sequence length="911" mass="101287">MTGSAPPTAEDPSKYRLPTDVKPTHYDLTIRTDLENLKFDGFVIVHLNIVKDTSTIEFNVNVTELHLGELILSSPALETSSVHPASDLKIDAKQERAILALSSTLPAGTTATMKVGFEGPLAASMLGYYRSAWEHEGQTKHYSVTQFGPTAARRVFPCWDEPLLKATFTVVLVSRENMVPLSNMPSVNEEIHSPDSKDESDTASWLTATLAAAPDTDTVPWKITTFAMTPPMSTYIVVFANGPFTFIEDSYKSPLSGKSRPLRVYTTPDLIHQARFALDVMRDVLPHYERVFDIEYPLPKLDTLVVTDSDVSAMENWGLITGRTSAFLLDPKKADLSARKHVAAVQSHEVAHMWFGNITTMAWWDTVYLNEGFASLMGEIIILDKLFPEWNLHAEFISGRLNNALNLDAKLSSHPIEVECPDANMINQIFDALSYSKAASVLRMLSRYVGEERFLKGVSLYLKDHRFGNSVSEDLWAGVGKATGIDIPKMMDNWVKKIGFPVVTVKDVEGGIHVRQDRFLETGAAPVEHNETIWTIPLSILTVSTDGKAVIDSGVVLDTREKTILLDTSKPYKLNAGSIGVYRVLYANDRLEKIADEAAKKASVFSLEDRIGLLNDAPALAKAGCIKTSGVLSLIYKLREASEFLVVDSMAGSLESIISTWWEHEDITEKLNLIRRQIFAPIVKRLGYEYPDGESVDDRQLRTRAITAAAFAGDKDVVKELTDRFAYFMKTGDNSNIPADLERMAIWMAVQHGGRAEYDAVKAIAIKPPTPSAGISAMIGLGLAQSDELADETLNYLLNDVRDQDLIFVFAGFRLNPKFVKYGCQKFRDNYDVLAKRLSGTMTLQRIVQHIHETLSSKADHEDACNFFNTKDTSKFSMALQQTYDTILARAAWIARSTADIKEWLDANALE</sequence>
<feature type="domain" description="Aminopeptidase N-like N-terminal" evidence="14">
    <location>
        <begin position="22"/>
        <end position="195"/>
    </location>
</feature>
<dbReference type="InterPro" id="IPR014782">
    <property type="entry name" value="Peptidase_M1_dom"/>
</dbReference>
<evidence type="ECO:0000256" key="11">
    <source>
        <dbReference type="RuleBase" id="RU364040"/>
    </source>
</evidence>
<feature type="domain" description="Peptidase M1 membrane alanine aminopeptidase" evidence="12">
    <location>
        <begin position="276"/>
        <end position="494"/>
    </location>
</feature>
<dbReference type="InterPro" id="IPR027268">
    <property type="entry name" value="Peptidase_M4/M1_CTD_sf"/>
</dbReference>
<dbReference type="Pfam" id="PF17900">
    <property type="entry name" value="Peptidase_M1_N"/>
    <property type="match status" value="1"/>
</dbReference>